<dbReference type="InterPro" id="IPR013196">
    <property type="entry name" value="HTH_11"/>
</dbReference>
<feature type="domain" description="PRD" evidence="8">
    <location>
        <begin position="300"/>
        <end position="407"/>
    </location>
</feature>
<keyword evidence="4" id="KW-0010">Activator</keyword>
<evidence type="ECO:0000256" key="2">
    <source>
        <dbReference type="ARBA" id="ARBA00022737"/>
    </source>
</evidence>
<name>A0A3E0WGF4_9BACI</name>
<dbReference type="InterPro" id="IPR036388">
    <property type="entry name" value="WH-like_DNA-bd_sf"/>
</dbReference>
<reference evidence="9 10" key="1">
    <citation type="submission" date="2017-05" db="EMBL/GenBank/DDBJ databases">
        <title>Virgibacillus sp. AK90 isolated from a saltern of Kakinada, India.</title>
        <authorList>
            <person name="Gupta V."/>
            <person name="Sidhu C."/>
            <person name="Korpole S."/>
            <person name="Pinnaka A.K."/>
        </authorList>
    </citation>
    <scope>NUCLEOTIDE SEQUENCE [LARGE SCALE GENOMIC DNA]</scope>
    <source>
        <strain evidence="9 10">AK90</strain>
    </source>
</reference>
<accession>A0A3E0WGF4</accession>
<proteinExistence type="predicted"/>
<evidence type="ECO:0000256" key="4">
    <source>
        <dbReference type="ARBA" id="ARBA00023159"/>
    </source>
</evidence>
<evidence type="ECO:0000259" key="6">
    <source>
        <dbReference type="PROSITE" id="PS51094"/>
    </source>
</evidence>
<dbReference type="Gene3D" id="3.40.50.2300">
    <property type="match status" value="1"/>
</dbReference>
<keyword evidence="3" id="KW-0805">Transcription regulation</keyword>
<dbReference type="EMBL" id="NFZX01000083">
    <property type="protein sequence ID" value="RFA32032.1"/>
    <property type="molecule type" value="Genomic_DNA"/>
</dbReference>
<dbReference type="Pfam" id="PF00359">
    <property type="entry name" value="PTS_EIIA_2"/>
    <property type="match status" value="1"/>
</dbReference>
<dbReference type="InterPro" id="IPR013011">
    <property type="entry name" value="PTS_EIIB_2"/>
</dbReference>
<dbReference type="InterPro" id="IPR036390">
    <property type="entry name" value="WH_DNA-bd_sf"/>
</dbReference>
<dbReference type="InterPro" id="IPR002178">
    <property type="entry name" value="PTS_EIIA_type-2_dom"/>
</dbReference>
<dbReference type="PROSITE" id="PS51099">
    <property type="entry name" value="PTS_EIIB_TYPE_2"/>
    <property type="match status" value="1"/>
</dbReference>
<dbReference type="Pfam" id="PF08279">
    <property type="entry name" value="HTH_11"/>
    <property type="match status" value="1"/>
</dbReference>
<dbReference type="Proteomes" id="UP000256488">
    <property type="component" value="Unassembled WGS sequence"/>
</dbReference>
<dbReference type="Gene3D" id="1.10.1790.10">
    <property type="entry name" value="PRD domain"/>
    <property type="match status" value="2"/>
</dbReference>
<dbReference type="InterPro" id="IPR011608">
    <property type="entry name" value="PRD"/>
</dbReference>
<dbReference type="InterPro" id="IPR036095">
    <property type="entry name" value="PTS_EIIB-like_sf"/>
</dbReference>
<dbReference type="GO" id="GO:0008982">
    <property type="term" value="F:protein-N(PI)-phosphohistidine-sugar phosphotransferase activity"/>
    <property type="evidence" value="ECO:0007669"/>
    <property type="project" value="InterPro"/>
</dbReference>
<dbReference type="PANTHER" id="PTHR30185:SF13">
    <property type="entry name" value="LICABCH OPERON REGULATOR-RELATED"/>
    <property type="match status" value="1"/>
</dbReference>
<dbReference type="SUPFAM" id="SSF63520">
    <property type="entry name" value="PTS-regulatory domain, PRD"/>
    <property type="match status" value="2"/>
</dbReference>
<dbReference type="SUPFAM" id="SSF46785">
    <property type="entry name" value="Winged helix' DNA-binding domain"/>
    <property type="match status" value="1"/>
</dbReference>
<organism evidence="9 10">
    <name type="scientific">Virgibacillus dokdonensis</name>
    <dbReference type="NCBI Taxonomy" id="302167"/>
    <lineage>
        <taxon>Bacteria</taxon>
        <taxon>Bacillati</taxon>
        <taxon>Bacillota</taxon>
        <taxon>Bacilli</taxon>
        <taxon>Bacillales</taxon>
        <taxon>Bacillaceae</taxon>
        <taxon>Virgibacillus</taxon>
    </lineage>
</organism>
<dbReference type="Gene3D" id="1.10.10.10">
    <property type="entry name" value="Winged helix-like DNA-binding domain superfamily/Winged helix DNA-binding domain"/>
    <property type="match status" value="1"/>
</dbReference>
<dbReference type="CDD" id="cd00211">
    <property type="entry name" value="PTS_IIA_fru"/>
    <property type="match status" value="1"/>
</dbReference>
<sequence>MLSSRKLHILQELMAAKRPITGNDLADKIHVTARTIRNDIKELHVILLRYGGMIKSTRGVGYELIIKNSKAFKGFLQEVLNNSTINTMLDVPEDRVLYILRKLLLANNYQKLDDIAYELYISKSTLHKDLTEVKRIFNLFNLELVSKPYYGVKVKGNEMNVRFCLAEYLFNRKEIVLDMQSQMQDVLPKDEINRIYTIILEEVKDNNIELSDIALNNLSIHFAIACKRIRNKNYVLLPPEDLEAIYTQFEYKVAKHIVERVEESLQVTFPKTEIAYIAIHLLGTKKMANISVNRHEFEGFVESALRDAIKEFIMLVDERLDLNLTEDNELFIALGLHLQPTLNRLRHGMNMRNPMINEIKRKYPFAFDAAILSREVFREKLGVDIDEEEVGYIALHISVAIFRQKKKQSIKSCLIVCATGMGSAMLLKYRLESKYSNQLYVVDTINYYRLNESSMEHIDFIITTIPIEKEFPVPTILVNTILGTDDLLKVESYLQNSYENKVDYLREELIFLHKDLLTKEEVIKYLAKKMEENGYVNHLFVNSVLEREKLSPTSFGNLVAIPHSLEPYTKETFLAICTLKKPIDWEGSRVQIICLLSIGENKTSELKTMYNHLIGIIENKTKVKQLLSCEEKDEFINTLNRGL</sequence>
<dbReference type="Pfam" id="PF00874">
    <property type="entry name" value="PRD"/>
    <property type="match status" value="2"/>
</dbReference>
<evidence type="ECO:0000259" key="7">
    <source>
        <dbReference type="PROSITE" id="PS51099"/>
    </source>
</evidence>
<dbReference type="GO" id="GO:0009401">
    <property type="term" value="P:phosphoenolpyruvate-dependent sugar phosphotransferase system"/>
    <property type="evidence" value="ECO:0007669"/>
    <property type="project" value="InterPro"/>
</dbReference>
<dbReference type="AlphaFoldDB" id="A0A3E0WGF4"/>
<feature type="domain" description="PTS EIIA type-2" evidence="6">
    <location>
        <begin position="503"/>
        <end position="642"/>
    </location>
</feature>
<dbReference type="InterPro" id="IPR036634">
    <property type="entry name" value="PRD_sf"/>
</dbReference>
<evidence type="ECO:0000256" key="5">
    <source>
        <dbReference type="ARBA" id="ARBA00023163"/>
    </source>
</evidence>
<dbReference type="RefSeq" id="WP_116279678.1">
    <property type="nucleotide sequence ID" value="NZ_NFZX01000083.1"/>
</dbReference>
<dbReference type="PROSITE" id="PS51372">
    <property type="entry name" value="PRD_2"/>
    <property type="match status" value="2"/>
</dbReference>
<dbReference type="PANTHER" id="PTHR30185">
    <property type="entry name" value="CRYPTIC BETA-GLUCOSIDE BGL OPERON ANTITERMINATOR"/>
    <property type="match status" value="1"/>
</dbReference>
<feature type="domain" description="PTS EIIB type-2" evidence="7">
    <location>
        <begin position="411"/>
        <end position="502"/>
    </location>
</feature>
<dbReference type="InterPro" id="IPR050661">
    <property type="entry name" value="BglG_antiterminators"/>
</dbReference>
<gene>
    <name evidence="9" type="ORF">CAI16_19190</name>
</gene>
<dbReference type="InterPro" id="IPR007737">
    <property type="entry name" value="Mga_HTH"/>
</dbReference>
<evidence type="ECO:0000259" key="8">
    <source>
        <dbReference type="PROSITE" id="PS51372"/>
    </source>
</evidence>
<feature type="domain" description="PRD" evidence="8">
    <location>
        <begin position="186"/>
        <end position="291"/>
    </location>
</feature>
<evidence type="ECO:0000256" key="3">
    <source>
        <dbReference type="ARBA" id="ARBA00023015"/>
    </source>
</evidence>
<dbReference type="SUPFAM" id="SSF55804">
    <property type="entry name" value="Phoshotransferase/anion transport protein"/>
    <property type="match status" value="1"/>
</dbReference>
<dbReference type="Pfam" id="PF05043">
    <property type="entry name" value="Mga"/>
    <property type="match status" value="1"/>
</dbReference>
<keyword evidence="2" id="KW-0677">Repeat</keyword>
<evidence type="ECO:0000313" key="9">
    <source>
        <dbReference type="EMBL" id="RFA32032.1"/>
    </source>
</evidence>
<comment type="caution">
    <text evidence="9">The sequence shown here is derived from an EMBL/GenBank/DDBJ whole genome shotgun (WGS) entry which is preliminary data.</text>
</comment>
<dbReference type="PROSITE" id="PS51094">
    <property type="entry name" value="PTS_EIIA_TYPE_2"/>
    <property type="match status" value="1"/>
</dbReference>
<dbReference type="CDD" id="cd05568">
    <property type="entry name" value="PTS_IIB_bgl_like"/>
    <property type="match status" value="1"/>
</dbReference>
<dbReference type="GO" id="GO:0006355">
    <property type="term" value="P:regulation of DNA-templated transcription"/>
    <property type="evidence" value="ECO:0007669"/>
    <property type="project" value="InterPro"/>
</dbReference>
<dbReference type="InterPro" id="IPR016152">
    <property type="entry name" value="PTrfase/Anion_transptr"/>
</dbReference>
<keyword evidence="5" id="KW-0804">Transcription</keyword>
<evidence type="ECO:0000256" key="1">
    <source>
        <dbReference type="ARBA" id="ARBA00022679"/>
    </source>
</evidence>
<evidence type="ECO:0000313" key="10">
    <source>
        <dbReference type="Proteomes" id="UP000256488"/>
    </source>
</evidence>
<protein>
    <submittedName>
        <fullName evidence="9">Uncharacterized protein</fullName>
    </submittedName>
</protein>
<keyword evidence="1" id="KW-0808">Transferase</keyword>
<dbReference type="SUPFAM" id="SSF52794">
    <property type="entry name" value="PTS system IIB component-like"/>
    <property type="match status" value="1"/>
</dbReference>
<dbReference type="Gene3D" id="3.40.930.10">
    <property type="entry name" value="Mannitol-specific EII, Chain A"/>
    <property type="match status" value="1"/>
</dbReference>